<accession>A0A415E837</accession>
<feature type="transmembrane region" description="Helical" evidence="1">
    <location>
        <begin position="93"/>
        <end position="115"/>
    </location>
</feature>
<evidence type="ECO:0000256" key="1">
    <source>
        <dbReference type="SAM" id="Phobius"/>
    </source>
</evidence>
<evidence type="ECO:0000313" key="3">
    <source>
        <dbReference type="Proteomes" id="UP000284841"/>
    </source>
</evidence>
<organism evidence="2 3">
    <name type="scientific">Emergencia timonensis</name>
    <dbReference type="NCBI Taxonomy" id="1776384"/>
    <lineage>
        <taxon>Bacteria</taxon>
        <taxon>Bacillati</taxon>
        <taxon>Bacillota</taxon>
        <taxon>Clostridia</taxon>
        <taxon>Peptostreptococcales</taxon>
        <taxon>Anaerovoracaceae</taxon>
        <taxon>Emergencia</taxon>
    </lineage>
</organism>
<proteinExistence type="predicted"/>
<dbReference type="AlphaFoldDB" id="A0A415E837"/>
<evidence type="ECO:0008006" key="4">
    <source>
        <dbReference type="Google" id="ProtNLM"/>
    </source>
</evidence>
<sequence>MLCKFGKTNKKVLSGMVVFGVVSLIFGIVFANSLSDDQRSLMMLAGMFSGAGTGIIAVAIFFWIRGKVLSPEKLKQKAIEKNDERNVQITRTALTVVAITSNLTFAVLAFVLMGMGYMVPALIMVGCIYLQLGIFLIANNVISRKM</sequence>
<feature type="transmembrane region" description="Helical" evidence="1">
    <location>
        <begin position="12"/>
        <end position="31"/>
    </location>
</feature>
<gene>
    <name evidence="2" type="ORF">DW099_04680</name>
</gene>
<comment type="caution">
    <text evidence="2">The sequence shown here is derived from an EMBL/GenBank/DDBJ whole genome shotgun (WGS) entry which is preliminary data.</text>
</comment>
<dbReference type="STRING" id="1776384.GCA_900086585_03223"/>
<reference evidence="2 3" key="1">
    <citation type="submission" date="2018-08" db="EMBL/GenBank/DDBJ databases">
        <title>A genome reference for cultivated species of the human gut microbiota.</title>
        <authorList>
            <person name="Zou Y."/>
            <person name="Xue W."/>
            <person name="Luo G."/>
        </authorList>
    </citation>
    <scope>NUCLEOTIDE SEQUENCE [LARGE SCALE GENOMIC DNA]</scope>
    <source>
        <strain evidence="2 3">AM07-24</strain>
    </source>
</reference>
<dbReference type="RefSeq" id="WP_118333877.1">
    <property type="nucleotide sequence ID" value="NZ_AP025567.1"/>
</dbReference>
<feature type="transmembrane region" description="Helical" evidence="1">
    <location>
        <begin position="43"/>
        <end position="64"/>
    </location>
</feature>
<dbReference type="EMBL" id="QRMS01000001">
    <property type="protein sequence ID" value="RHJ89864.1"/>
    <property type="molecule type" value="Genomic_DNA"/>
</dbReference>
<dbReference type="Proteomes" id="UP000284841">
    <property type="component" value="Unassembled WGS sequence"/>
</dbReference>
<keyword evidence="1" id="KW-1133">Transmembrane helix</keyword>
<name>A0A415E837_9FIRM</name>
<dbReference type="OrthoDB" id="2194123at2"/>
<evidence type="ECO:0000313" key="2">
    <source>
        <dbReference type="EMBL" id="RHJ89864.1"/>
    </source>
</evidence>
<keyword evidence="1" id="KW-0812">Transmembrane</keyword>
<feature type="transmembrane region" description="Helical" evidence="1">
    <location>
        <begin position="121"/>
        <end position="142"/>
    </location>
</feature>
<protein>
    <recommendedName>
        <fullName evidence="4">DUF2178 domain-containing protein</fullName>
    </recommendedName>
</protein>
<keyword evidence="3" id="KW-1185">Reference proteome</keyword>
<keyword evidence="1" id="KW-0472">Membrane</keyword>